<dbReference type="InterPro" id="IPR013237">
    <property type="entry name" value="Phage_T7_Gp4_N"/>
</dbReference>
<dbReference type="EMBL" id="JBHTBX010000015">
    <property type="protein sequence ID" value="MFC7436233.1"/>
    <property type="molecule type" value="Genomic_DNA"/>
</dbReference>
<feature type="domain" description="DNA primase/helicase Gp4 N-terminal Bacteriophage T7-like" evidence="1">
    <location>
        <begin position="32"/>
        <end position="67"/>
    </location>
</feature>
<evidence type="ECO:0000313" key="3">
    <source>
        <dbReference type="Proteomes" id="UP001596495"/>
    </source>
</evidence>
<accession>A0ABW2RDR0</accession>
<evidence type="ECO:0000313" key="2">
    <source>
        <dbReference type="EMBL" id="MFC7436233.1"/>
    </source>
</evidence>
<protein>
    <submittedName>
        <fullName evidence="2">Primase-helicase zinc-binding domain-containing protein</fullName>
    </submittedName>
</protein>
<dbReference type="Proteomes" id="UP001596495">
    <property type="component" value="Unassembled WGS sequence"/>
</dbReference>
<name>A0ABW2RDR0_9BURK</name>
<keyword evidence="3" id="KW-1185">Reference proteome</keyword>
<comment type="caution">
    <text evidence="2">The sequence shown here is derived from an EMBL/GenBank/DDBJ whole genome shotgun (WGS) entry which is preliminary data.</text>
</comment>
<reference evidence="3" key="1">
    <citation type="journal article" date="2019" name="Int. J. Syst. Evol. Microbiol.">
        <title>The Global Catalogue of Microorganisms (GCM) 10K type strain sequencing project: providing services to taxonomists for standard genome sequencing and annotation.</title>
        <authorList>
            <consortium name="The Broad Institute Genomics Platform"/>
            <consortium name="The Broad Institute Genome Sequencing Center for Infectious Disease"/>
            <person name="Wu L."/>
            <person name="Ma J."/>
        </authorList>
    </citation>
    <scope>NUCLEOTIDE SEQUENCE [LARGE SCALE GENOMIC DNA]</scope>
    <source>
        <strain evidence="3">CCUG 54518</strain>
    </source>
</reference>
<dbReference type="Pfam" id="PF13362">
    <property type="entry name" value="Toprim_3"/>
    <property type="match status" value="1"/>
</dbReference>
<dbReference type="RefSeq" id="WP_382259732.1">
    <property type="nucleotide sequence ID" value="NZ_JBHTBX010000015.1"/>
</dbReference>
<organism evidence="2 3">
    <name type="scientific">Hydrogenophaga bisanensis</name>
    <dbReference type="NCBI Taxonomy" id="439611"/>
    <lineage>
        <taxon>Bacteria</taxon>
        <taxon>Pseudomonadati</taxon>
        <taxon>Pseudomonadota</taxon>
        <taxon>Betaproteobacteria</taxon>
        <taxon>Burkholderiales</taxon>
        <taxon>Comamonadaceae</taxon>
        <taxon>Hydrogenophaga</taxon>
    </lineage>
</organism>
<sequence length="357" mass="39074">METKEHLDLSSIEWMHVLPRLGIEEKLIANPKRRGPCPICGGKSRFRFTNEKGRGTWVCNCGAGDGVRLIAAVHGISDAKAIIELRELIFGPGGAPQKFTRKGPPPEVPTKTPEDIEKARIALRNVWEGGSCIAGTPALRYLQNRVRDLDPQWLTKAFRFHPSLYHMDEDLGRVSHLPALVSLVNDASNPDEIVTIHRTYLDGKGGKAAVSPGQAKKMMTAVVEKISGHSIKLNKGHGPVAIVTEGIENGLAWVAAHRSQYPVYAGGNCYNLAAFRWPVGTKVLIICGDHDPVNPKTGVRPGFHNAMLLKQRAVQAGLTAVVKIPQVQGIDWDELWNAGELSQFRLLKSQRQLAVPA</sequence>
<dbReference type="Pfam" id="PF23639">
    <property type="entry name" value="DUF7146"/>
    <property type="match status" value="1"/>
</dbReference>
<evidence type="ECO:0000259" key="1">
    <source>
        <dbReference type="SMART" id="SM00778"/>
    </source>
</evidence>
<dbReference type="SMART" id="SM00778">
    <property type="entry name" value="Prim_Zn_Ribbon"/>
    <property type="match status" value="1"/>
</dbReference>
<proteinExistence type="predicted"/>
<dbReference type="SUPFAM" id="SSF57783">
    <property type="entry name" value="Zinc beta-ribbon"/>
    <property type="match status" value="1"/>
</dbReference>
<dbReference type="InterPro" id="IPR055570">
    <property type="entry name" value="DUF7146"/>
</dbReference>
<gene>
    <name evidence="2" type="ORF">ACFQNJ_17125</name>
</gene>
<dbReference type="InterPro" id="IPR006171">
    <property type="entry name" value="TOPRIM_dom"/>
</dbReference>
<dbReference type="Pfam" id="PF08273">
    <property type="entry name" value="Zn_Ribbon_Prim"/>
    <property type="match status" value="1"/>
</dbReference>